<gene>
    <name evidence="2" type="ORF">F6R98_17330</name>
</gene>
<name>A0A5Q0BKR9_9GAMM</name>
<dbReference type="PANTHER" id="PTHR35446">
    <property type="entry name" value="SI:CH211-175M2.5"/>
    <property type="match status" value="1"/>
</dbReference>
<dbReference type="AlphaFoldDB" id="A0A5Q0BKR9"/>
<dbReference type="InterPro" id="IPR003779">
    <property type="entry name" value="CMD-like"/>
</dbReference>
<dbReference type="RefSeq" id="WP_153250148.1">
    <property type="nucleotide sequence ID" value="NZ_CP044205.1"/>
</dbReference>
<dbReference type="Pfam" id="PF02627">
    <property type="entry name" value="CMD"/>
    <property type="match status" value="1"/>
</dbReference>
<reference evidence="2 3" key="1">
    <citation type="submission" date="2019-09" db="EMBL/GenBank/DDBJ databases">
        <title>Ecophysiology of the spiral-shaped methanotroph Methylospira mobilis as revealed by the complete genome sequence.</title>
        <authorList>
            <person name="Oshkin I.Y."/>
            <person name="Dedysh S.N."/>
            <person name="Miroshnikov K."/>
            <person name="Danilova O.V."/>
            <person name="Hakobyan A."/>
            <person name="Liesack W."/>
        </authorList>
    </citation>
    <scope>NUCLEOTIDE SEQUENCE [LARGE SCALE GENOMIC DNA]</scope>
    <source>
        <strain evidence="2 3">Shm1</strain>
    </source>
</reference>
<dbReference type="Proteomes" id="UP000325755">
    <property type="component" value="Chromosome"/>
</dbReference>
<protein>
    <submittedName>
        <fullName evidence="2">Carboxymuconolactone decarboxylase family protein</fullName>
    </submittedName>
</protein>
<evidence type="ECO:0000259" key="1">
    <source>
        <dbReference type="Pfam" id="PF02627"/>
    </source>
</evidence>
<evidence type="ECO:0000313" key="3">
    <source>
        <dbReference type="Proteomes" id="UP000325755"/>
    </source>
</evidence>
<sequence>MPRLPLQTAETAPDASKLFIERAIAANGFLPNLIAVLANTPAAVEAYFTVGEINNRASLTLAEREVIQITAAALHGCEFCVAGHSAIALKKAGFDRKSVIALQQRGVTGNPRFDALVDFTRSIIISRGAVDDGELTAFIEAGFSSDQALEVILGISLATLCNFANNLAKNEINMQLQPFRPGALQA</sequence>
<dbReference type="InParanoid" id="A0A5Q0BKR9"/>
<dbReference type="PANTHER" id="PTHR35446:SF3">
    <property type="entry name" value="CMD DOMAIN-CONTAINING PROTEIN"/>
    <property type="match status" value="1"/>
</dbReference>
<proteinExistence type="predicted"/>
<feature type="domain" description="Carboxymuconolactone decarboxylase-like" evidence="1">
    <location>
        <begin position="42"/>
        <end position="117"/>
    </location>
</feature>
<dbReference type="SUPFAM" id="SSF69118">
    <property type="entry name" value="AhpD-like"/>
    <property type="match status" value="1"/>
</dbReference>
<dbReference type="EMBL" id="CP044205">
    <property type="protein sequence ID" value="QFY44179.1"/>
    <property type="molecule type" value="Genomic_DNA"/>
</dbReference>
<organism evidence="2 3">
    <name type="scientific">Candidatus Methylospira mobilis</name>
    <dbReference type="NCBI Taxonomy" id="1808979"/>
    <lineage>
        <taxon>Bacteria</taxon>
        <taxon>Pseudomonadati</taxon>
        <taxon>Pseudomonadota</taxon>
        <taxon>Gammaproteobacteria</taxon>
        <taxon>Methylococcales</taxon>
        <taxon>Methylococcaceae</taxon>
        <taxon>Candidatus Methylospira</taxon>
    </lineage>
</organism>
<dbReference type="Gene3D" id="1.20.1290.10">
    <property type="entry name" value="AhpD-like"/>
    <property type="match status" value="1"/>
</dbReference>
<dbReference type="GO" id="GO:0051920">
    <property type="term" value="F:peroxiredoxin activity"/>
    <property type="evidence" value="ECO:0007669"/>
    <property type="project" value="InterPro"/>
</dbReference>
<dbReference type="InterPro" id="IPR004675">
    <property type="entry name" value="AhpD_core"/>
</dbReference>
<keyword evidence="3" id="KW-1185">Reference proteome</keyword>
<dbReference type="KEGG" id="mmob:F6R98_17330"/>
<dbReference type="InterPro" id="IPR029032">
    <property type="entry name" value="AhpD-like"/>
</dbReference>
<accession>A0A5Q0BKR9</accession>
<dbReference type="OrthoDB" id="9808310at2"/>
<evidence type="ECO:0000313" key="2">
    <source>
        <dbReference type="EMBL" id="QFY44179.1"/>
    </source>
</evidence>
<dbReference type="NCBIfam" id="TIGR00778">
    <property type="entry name" value="ahpD_dom"/>
    <property type="match status" value="1"/>
</dbReference>